<reference evidence="2" key="1">
    <citation type="journal article" date="2013" name="Genome Biol.">
        <title>Comparative genomics of the core and accessory genomes of 48 Sinorhizobium strains comprising five genospecies.</title>
        <authorList>
            <person name="Sugawara M."/>
            <person name="Epstein B."/>
            <person name="Badgley B.D."/>
            <person name="Unno T."/>
            <person name="Xu L."/>
            <person name="Reese J."/>
            <person name="Gyaneshwar P."/>
            <person name="Denny R."/>
            <person name="Mudge J."/>
            <person name="Bharti A.K."/>
            <person name="Farmer A.D."/>
            <person name="May G.D."/>
            <person name="Woodward J.E."/>
            <person name="Medigue C."/>
            <person name="Vallenet D."/>
            <person name="Lajus A."/>
            <person name="Rouy Z."/>
            <person name="Martinez-Vaz B."/>
            <person name="Tiffin P."/>
            <person name="Young N.D."/>
            <person name="Sadowsky M.J."/>
        </authorList>
    </citation>
    <scope>NUCLEOTIDE SEQUENCE</scope>
    <source>
        <strain evidence="2">M1</strain>
    </source>
</reference>
<dbReference type="EMBL" id="NBUC01000199">
    <property type="protein sequence ID" value="PLT90512.1"/>
    <property type="molecule type" value="Genomic_DNA"/>
</dbReference>
<comment type="caution">
    <text evidence="2">The sequence shown here is derived from an EMBL/GenBank/DDBJ whole genome shotgun (WGS) entry which is preliminary data.</text>
</comment>
<accession>A0A6G1WJC9</accession>
<organism evidence="2">
    <name type="scientific">Sinorhizobium medicae</name>
    <dbReference type="NCBI Taxonomy" id="110321"/>
    <lineage>
        <taxon>Bacteria</taxon>
        <taxon>Pseudomonadati</taxon>
        <taxon>Pseudomonadota</taxon>
        <taxon>Alphaproteobacteria</taxon>
        <taxon>Hyphomicrobiales</taxon>
        <taxon>Rhizobiaceae</taxon>
        <taxon>Sinorhizobium/Ensifer group</taxon>
        <taxon>Sinorhizobium</taxon>
    </lineage>
</organism>
<evidence type="ECO:0000313" key="2">
    <source>
        <dbReference type="EMBL" id="MQW69814.1"/>
    </source>
</evidence>
<evidence type="ECO:0000256" key="1">
    <source>
        <dbReference type="SAM" id="MobiDB-lite"/>
    </source>
</evidence>
<evidence type="ECO:0000313" key="3">
    <source>
        <dbReference type="EMBL" id="PLT90512.1"/>
    </source>
</evidence>
<gene>
    <name evidence="3" type="ORF">BMJ33_36270</name>
    <name evidence="2" type="ORF">GHJ91_11770</name>
</gene>
<dbReference type="EMBL" id="WISB01000081">
    <property type="protein sequence ID" value="MQW69814.1"/>
    <property type="molecule type" value="Genomic_DNA"/>
</dbReference>
<protein>
    <submittedName>
        <fullName evidence="2">Uncharacterized protein</fullName>
    </submittedName>
</protein>
<feature type="compositionally biased region" description="Basic and acidic residues" evidence="1">
    <location>
        <begin position="1"/>
        <end position="11"/>
    </location>
</feature>
<reference evidence="3 4" key="3">
    <citation type="journal article" date="2018" name="FEMS Microbiol. Ecol.">
        <title>Co-invading symbiotic mutualists of Medicago polymorpha retain high ancestral diversity and contain diverse accessory genomes.</title>
        <authorList>
            <person name="Porter S.S."/>
            <person name="Faber-Hammond J.J."/>
            <person name="Friesen M.L."/>
        </authorList>
    </citation>
    <scope>NUCLEOTIDE SEQUENCE [LARGE SCALE GENOMIC DNA]</scope>
    <source>
        <strain evidence="3 4">Str16</strain>
    </source>
</reference>
<keyword evidence="4" id="KW-1185">Reference proteome</keyword>
<reference evidence="3" key="2">
    <citation type="submission" date="2017-04" db="EMBL/GenBank/DDBJ databases">
        <authorList>
            <person name="Porter S."/>
            <person name="Friesen M.L."/>
            <person name="Faber-Hammond J."/>
        </authorList>
    </citation>
    <scope>NUCLEOTIDE SEQUENCE</scope>
    <source>
        <strain evidence="3">Str16</strain>
    </source>
</reference>
<name>A0A6G1WJC9_9HYPH</name>
<dbReference type="Proteomes" id="UP001190825">
    <property type="component" value="Unassembled WGS sequence"/>
</dbReference>
<evidence type="ECO:0000313" key="4">
    <source>
        <dbReference type="Proteomes" id="UP001190825"/>
    </source>
</evidence>
<proteinExistence type="predicted"/>
<feature type="region of interest" description="Disordered" evidence="1">
    <location>
        <begin position="1"/>
        <end position="36"/>
    </location>
</feature>
<sequence length="56" mass="5905">MYSGKSRREDAATADGLAPNAAHRLTGASSSSATPSKFEWCAPVTSDWYAQEAADL</sequence>
<dbReference type="AlphaFoldDB" id="A0A6G1WJC9"/>